<keyword evidence="3" id="KW-1185">Reference proteome</keyword>
<feature type="compositionally biased region" description="Basic and acidic residues" evidence="1">
    <location>
        <begin position="33"/>
        <end position="46"/>
    </location>
</feature>
<dbReference type="EMBL" id="BMKS01000030">
    <property type="protein sequence ID" value="GGG52547.1"/>
    <property type="molecule type" value="Genomic_DNA"/>
</dbReference>
<dbReference type="AlphaFoldDB" id="A0A8J3ED58"/>
<dbReference type="Proteomes" id="UP000597507">
    <property type="component" value="Unassembled WGS sequence"/>
</dbReference>
<accession>A0A8J3ED58</accession>
<gene>
    <name evidence="2" type="ORF">GCM10010964_44610</name>
</gene>
<evidence type="ECO:0000313" key="3">
    <source>
        <dbReference type="Proteomes" id="UP000597507"/>
    </source>
</evidence>
<evidence type="ECO:0000313" key="2">
    <source>
        <dbReference type="EMBL" id="GGG52547.1"/>
    </source>
</evidence>
<sequence>MTPAAWAEAPSPMIAAPDAAAEAPDPLLGRRRPAAEQSRRSFDEGRRRRAAQRRAAALAGPPSDDDVARLLAEFHARGGRVTECPPAHAAPVNNGAGRDASRWTI</sequence>
<feature type="region of interest" description="Disordered" evidence="1">
    <location>
        <begin position="81"/>
        <end position="105"/>
    </location>
</feature>
<name>A0A8J3ED58_9PROT</name>
<feature type="compositionally biased region" description="Low complexity" evidence="1">
    <location>
        <begin position="9"/>
        <end position="26"/>
    </location>
</feature>
<reference evidence="2 3" key="1">
    <citation type="journal article" date="2014" name="Int. J. Syst. Evol. Microbiol.">
        <title>Complete genome sequence of Corynebacterium casei LMG S-19264T (=DSM 44701T), isolated from a smear-ripened cheese.</title>
        <authorList>
            <consortium name="US DOE Joint Genome Institute (JGI-PGF)"/>
            <person name="Walter F."/>
            <person name="Albersmeier A."/>
            <person name="Kalinowski J."/>
            <person name="Ruckert C."/>
        </authorList>
    </citation>
    <scope>NUCLEOTIDE SEQUENCE [LARGE SCALE GENOMIC DNA]</scope>
    <source>
        <strain evidence="2 3">CGMCC 1.16330</strain>
    </source>
</reference>
<evidence type="ECO:0000256" key="1">
    <source>
        <dbReference type="SAM" id="MobiDB-lite"/>
    </source>
</evidence>
<comment type="caution">
    <text evidence="2">The sequence shown here is derived from an EMBL/GenBank/DDBJ whole genome shotgun (WGS) entry which is preliminary data.</text>
</comment>
<proteinExistence type="predicted"/>
<protein>
    <submittedName>
        <fullName evidence="2">Uncharacterized protein</fullName>
    </submittedName>
</protein>
<organism evidence="2 3">
    <name type="scientific">Caldovatus sediminis</name>
    <dbReference type="NCBI Taxonomy" id="2041189"/>
    <lineage>
        <taxon>Bacteria</taxon>
        <taxon>Pseudomonadati</taxon>
        <taxon>Pseudomonadota</taxon>
        <taxon>Alphaproteobacteria</taxon>
        <taxon>Acetobacterales</taxon>
        <taxon>Roseomonadaceae</taxon>
        <taxon>Caldovatus</taxon>
    </lineage>
</organism>
<feature type="region of interest" description="Disordered" evidence="1">
    <location>
        <begin position="1"/>
        <end position="64"/>
    </location>
</feature>